<evidence type="ECO:0000256" key="1">
    <source>
        <dbReference type="ARBA" id="ARBA00006700"/>
    </source>
</evidence>
<dbReference type="SUPFAM" id="SSF54189">
    <property type="entry name" value="Ribosomal proteins S24e, L23 and L15e"/>
    <property type="match status" value="1"/>
</dbReference>
<dbReference type="InterPro" id="IPR012677">
    <property type="entry name" value="Nucleotide-bd_a/b_plait_sf"/>
</dbReference>
<evidence type="ECO:0000313" key="9">
    <source>
        <dbReference type="Proteomes" id="UP000694843"/>
    </source>
</evidence>
<evidence type="ECO:0000256" key="5">
    <source>
        <dbReference type="ARBA" id="ARBA00023274"/>
    </source>
</evidence>
<dbReference type="InterPro" id="IPR013025">
    <property type="entry name" value="Ribosomal_uL23-like"/>
</dbReference>
<dbReference type="OMA" id="YYTIKFL"/>
<dbReference type="KEGG" id="hazt:108669998"/>
<dbReference type="InterPro" id="IPR012678">
    <property type="entry name" value="Ribosomal_uL23/eL15/eS24_sf"/>
</dbReference>
<dbReference type="GO" id="GO:0019843">
    <property type="term" value="F:rRNA binding"/>
    <property type="evidence" value="ECO:0007669"/>
    <property type="project" value="UniProtKB-KW"/>
</dbReference>
<keyword evidence="2" id="KW-0699">rRNA-binding</keyword>
<accession>A0A8B7NH20</accession>
<evidence type="ECO:0000256" key="2">
    <source>
        <dbReference type="ARBA" id="ARBA00022730"/>
    </source>
</evidence>
<dbReference type="Pfam" id="PF00276">
    <property type="entry name" value="Ribosomal_L23"/>
    <property type="match status" value="1"/>
</dbReference>
<dbReference type="FunFam" id="3.30.70.330:FF:000035">
    <property type="entry name" value="60S ribosomal protein L23a"/>
    <property type="match status" value="1"/>
</dbReference>
<dbReference type="PROSITE" id="PS00050">
    <property type="entry name" value="RIBOSOMAL_L23"/>
    <property type="match status" value="1"/>
</dbReference>
<dbReference type="OrthoDB" id="1267328at2759"/>
<dbReference type="AlphaFoldDB" id="A0A8B7NH20"/>
<dbReference type="NCBIfam" id="NF011118">
    <property type="entry name" value="PRK14548.1"/>
    <property type="match status" value="1"/>
</dbReference>
<evidence type="ECO:0000256" key="4">
    <source>
        <dbReference type="ARBA" id="ARBA00022980"/>
    </source>
</evidence>
<dbReference type="Proteomes" id="UP000694843">
    <property type="component" value="Unplaced"/>
</dbReference>
<dbReference type="PANTHER" id="PTHR11620">
    <property type="entry name" value="60S RIBOSOMAL PROTEIN L23A"/>
    <property type="match status" value="1"/>
</dbReference>
<proteinExistence type="inferred from homology"/>
<sequence length="201" mass="22624">TCRQVKLAPAAKKPAARPTTKPAPPKQDKAKKPVKSVKSVKPVKPVKGGKAAAVKPKKKKLVIKKAIDTATRVIKGRHGVRIKRIRTSCRFHVRPTLKLPRKPKYPRKSMPRKTRLDKYSIIKYPLTTEAAMKKIEEHNTLVFITDINANKHQIKMAVKKLYEINTDKINTLIRPDGLKKAYVKLASDYDALDVANKIGII</sequence>
<feature type="non-terminal residue" evidence="10">
    <location>
        <position position="1"/>
    </location>
</feature>
<keyword evidence="3" id="KW-0694">RNA-binding</keyword>
<feature type="domain" description="Large ribosomal subunit protein uL23 N-terminal" evidence="8">
    <location>
        <begin position="64"/>
        <end position="112"/>
    </location>
</feature>
<dbReference type="GO" id="GO:1990904">
    <property type="term" value="C:ribonucleoprotein complex"/>
    <property type="evidence" value="ECO:0007669"/>
    <property type="project" value="UniProtKB-KW"/>
</dbReference>
<dbReference type="Gene3D" id="3.30.70.330">
    <property type="match status" value="1"/>
</dbReference>
<evidence type="ECO:0000256" key="3">
    <source>
        <dbReference type="ARBA" id="ARBA00022884"/>
    </source>
</evidence>
<keyword evidence="9" id="KW-1185">Reference proteome</keyword>
<dbReference type="CTD" id="6147"/>
<feature type="compositionally biased region" description="Low complexity" evidence="7">
    <location>
        <begin position="36"/>
        <end position="51"/>
    </location>
</feature>
<evidence type="ECO:0000313" key="10">
    <source>
        <dbReference type="RefSeq" id="XP_018012928.1"/>
    </source>
</evidence>
<name>A0A8B7NH20_HYAAZ</name>
<keyword evidence="5 6" id="KW-0687">Ribonucleoprotein</keyword>
<dbReference type="HAMAP" id="MF_01369_A">
    <property type="entry name" value="Ribosomal_uL23_A"/>
    <property type="match status" value="1"/>
</dbReference>
<dbReference type="InterPro" id="IPR001014">
    <property type="entry name" value="Ribosomal_uL23_CS"/>
</dbReference>
<dbReference type="GeneID" id="108669998"/>
<evidence type="ECO:0000256" key="6">
    <source>
        <dbReference type="RuleBase" id="RU003934"/>
    </source>
</evidence>
<organism evidence="9 10">
    <name type="scientific">Hyalella azteca</name>
    <name type="common">Amphipod</name>
    <dbReference type="NCBI Taxonomy" id="294128"/>
    <lineage>
        <taxon>Eukaryota</taxon>
        <taxon>Metazoa</taxon>
        <taxon>Ecdysozoa</taxon>
        <taxon>Arthropoda</taxon>
        <taxon>Crustacea</taxon>
        <taxon>Multicrustacea</taxon>
        <taxon>Malacostraca</taxon>
        <taxon>Eumalacostraca</taxon>
        <taxon>Peracarida</taxon>
        <taxon>Amphipoda</taxon>
        <taxon>Senticaudata</taxon>
        <taxon>Talitrida</taxon>
        <taxon>Talitroidea</taxon>
        <taxon>Hyalellidae</taxon>
        <taxon>Hyalella</taxon>
    </lineage>
</organism>
<evidence type="ECO:0000256" key="7">
    <source>
        <dbReference type="SAM" id="MobiDB-lite"/>
    </source>
</evidence>
<reference evidence="10" key="1">
    <citation type="submission" date="2025-08" db="UniProtKB">
        <authorList>
            <consortium name="RefSeq"/>
        </authorList>
    </citation>
    <scope>IDENTIFICATION</scope>
    <source>
        <tissue evidence="10">Whole organism</tissue>
    </source>
</reference>
<dbReference type="InterPro" id="IPR005633">
    <property type="entry name" value="Ribosomal_uL23_N"/>
</dbReference>
<dbReference type="GO" id="GO:0003735">
    <property type="term" value="F:structural constituent of ribosome"/>
    <property type="evidence" value="ECO:0007669"/>
    <property type="project" value="InterPro"/>
</dbReference>
<keyword evidence="4 6" id="KW-0689">Ribosomal protein</keyword>
<evidence type="ECO:0000259" key="8">
    <source>
        <dbReference type="Pfam" id="PF03939"/>
    </source>
</evidence>
<dbReference type="Pfam" id="PF03939">
    <property type="entry name" value="Ribosomal_L23eN"/>
    <property type="match status" value="1"/>
</dbReference>
<feature type="compositionally biased region" description="Low complexity" evidence="7">
    <location>
        <begin position="8"/>
        <end position="20"/>
    </location>
</feature>
<dbReference type="RefSeq" id="XP_018012928.1">
    <property type="nucleotide sequence ID" value="XM_018157439.2"/>
</dbReference>
<protein>
    <submittedName>
        <fullName evidence="10">60S ribosomal protein L23a</fullName>
    </submittedName>
</protein>
<feature type="region of interest" description="Disordered" evidence="7">
    <location>
        <begin position="1"/>
        <end position="51"/>
    </location>
</feature>
<comment type="similarity">
    <text evidence="1 6">Belongs to the universal ribosomal protein uL23 family.</text>
</comment>
<gene>
    <name evidence="10" type="primary">LOC108669998</name>
</gene>
<dbReference type="GO" id="GO:0005840">
    <property type="term" value="C:ribosome"/>
    <property type="evidence" value="ECO:0007669"/>
    <property type="project" value="UniProtKB-KW"/>
</dbReference>
<dbReference type="GO" id="GO:0006412">
    <property type="term" value="P:translation"/>
    <property type="evidence" value="ECO:0007669"/>
    <property type="project" value="InterPro"/>
</dbReference>